<feature type="transmembrane region" description="Helical" evidence="1">
    <location>
        <begin position="70"/>
        <end position="91"/>
    </location>
</feature>
<keyword evidence="3" id="KW-1185">Reference proteome</keyword>
<dbReference type="AlphaFoldDB" id="A0A916YFB6"/>
<dbReference type="EMBL" id="BMJJ01000022">
    <property type="protein sequence ID" value="GGD43117.1"/>
    <property type="molecule type" value="Genomic_DNA"/>
</dbReference>
<name>A0A916YFB6_9HYPH</name>
<evidence type="ECO:0000313" key="2">
    <source>
        <dbReference type="EMBL" id="GGD43117.1"/>
    </source>
</evidence>
<feature type="transmembrane region" description="Helical" evidence="1">
    <location>
        <begin position="12"/>
        <end position="31"/>
    </location>
</feature>
<protein>
    <submittedName>
        <fullName evidence="2">Uncharacterized protein</fullName>
    </submittedName>
</protein>
<reference evidence="2" key="2">
    <citation type="submission" date="2020-09" db="EMBL/GenBank/DDBJ databases">
        <authorList>
            <person name="Sun Q."/>
            <person name="Zhou Y."/>
        </authorList>
    </citation>
    <scope>NUCLEOTIDE SEQUENCE</scope>
    <source>
        <strain evidence="2">CGMCC 1.15493</strain>
    </source>
</reference>
<keyword evidence="1" id="KW-0812">Transmembrane</keyword>
<gene>
    <name evidence="2" type="ORF">GCM10011335_52220</name>
</gene>
<feature type="transmembrane region" description="Helical" evidence="1">
    <location>
        <begin position="157"/>
        <end position="178"/>
    </location>
</feature>
<accession>A0A916YFB6</accession>
<evidence type="ECO:0000313" key="3">
    <source>
        <dbReference type="Proteomes" id="UP000613160"/>
    </source>
</evidence>
<reference evidence="2" key="1">
    <citation type="journal article" date="2014" name="Int. J. Syst. Evol. Microbiol.">
        <title>Complete genome sequence of Corynebacterium casei LMG S-19264T (=DSM 44701T), isolated from a smear-ripened cheese.</title>
        <authorList>
            <consortium name="US DOE Joint Genome Institute (JGI-PGF)"/>
            <person name="Walter F."/>
            <person name="Albersmeier A."/>
            <person name="Kalinowski J."/>
            <person name="Ruckert C."/>
        </authorList>
    </citation>
    <scope>NUCLEOTIDE SEQUENCE</scope>
    <source>
        <strain evidence="2">CGMCC 1.15493</strain>
    </source>
</reference>
<keyword evidence="1" id="KW-0472">Membrane</keyword>
<comment type="caution">
    <text evidence="2">The sequence shown here is derived from an EMBL/GenBank/DDBJ whole genome shotgun (WGS) entry which is preliminary data.</text>
</comment>
<proteinExistence type="predicted"/>
<evidence type="ECO:0000256" key="1">
    <source>
        <dbReference type="SAM" id="Phobius"/>
    </source>
</evidence>
<dbReference type="Proteomes" id="UP000613160">
    <property type="component" value="Unassembled WGS sequence"/>
</dbReference>
<dbReference type="RefSeq" id="WP_188855383.1">
    <property type="nucleotide sequence ID" value="NZ_BMJJ01000022.1"/>
</dbReference>
<organism evidence="2 3">
    <name type="scientific">Aureimonas glaciei</name>
    <dbReference type="NCBI Taxonomy" id="1776957"/>
    <lineage>
        <taxon>Bacteria</taxon>
        <taxon>Pseudomonadati</taxon>
        <taxon>Pseudomonadota</taxon>
        <taxon>Alphaproteobacteria</taxon>
        <taxon>Hyphomicrobiales</taxon>
        <taxon>Aurantimonadaceae</taxon>
        <taxon>Aureimonas</taxon>
    </lineage>
</organism>
<sequence>MTFFDLSQPGFWVLAVPFVASILNLASVFYLRSKRRLMASKVRAALDDPRSNEADCVWISSALNDANDRAFWWLTALFAPALSMLIVYWSFREASGRDTPRARKGMTAEQVHVRAIELVTGKSPVAGGLWNKRIRREIEDLSHQIQTFHSPVPAMWLMVWAIIAGPFIGLAYIAGTGLRKAFSAFMRDAVGPPSSFFDRLKIAFC</sequence>
<keyword evidence="1" id="KW-1133">Transmembrane helix</keyword>